<keyword evidence="1" id="KW-1133">Transmembrane helix</keyword>
<evidence type="ECO:0000256" key="1">
    <source>
        <dbReference type="SAM" id="Phobius"/>
    </source>
</evidence>
<evidence type="ECO:0008006" key="4">
    <source>
        <dbReference type="Google" id="ProtNLM"/>
    </source>
</evidence>
<dbReference type="EMBL" id="SBIQ01000117">
    <property type="protein sequence ID" value="KAF7683194.1"/>
    <property type="molecule type" value="Genomic_DNA"/>
</dbReference>
<protein>
    <recommendedName>
        <fullName evidence="4">Transmembrane protein</fullName>
    </recommendedName>
</protein>
<accession>A0ABQ7HYI2</accession>
<feature type="transmembrane region" description="Helical" evidence="1">
    <location>
        <begin position="12"/>
        <end position="35"/>
    </location>
</feature>
<organism evidence="2 3">
    <name type="scientific">Astathelohania contejeani</name>
    <dbReference type="NCBI Taxonomy" id="164912"/>
    <lineage>
        <taxon>Eukaryota</taxon>
        <taxon>Fungi</taxon>
        <taxon>Fungi incertae sedis</taxon>
        <taxon>Microsporidia</taxon>
        <taxon>Astathelohaniidae</taxon>
        <taxon>Astathelohania</taxon>
    </lineage>
</organism>
<keyword evidence="3" id="KW-1185">Reference proteome</keyword>
<proteinExistence type="predicted"/>
<feature type="transmembrane region" description="Helical" evidence="1">
    <location>
        <begin position="41"/>
        <end position="60"/>
    </location>
</feature>
<reference evidence="2 3" key="1">
    <citation type="submission" date="2019-01" db="EMBL/GenBank/DDBJ databases">
        <title>Genomes sequencing and comparative genomics of infectious freshwater microsporidia, Cucumispora dikerogammari and Thelohania contejeani.</title>
        <authorList>
            <person name="Cormier A."/>
            <person name="Giraud I."/>
            <person name="Wattier R."/>
            <person name="Teixeira M."/>
            <person name="Grandjean F."/>
            <person name="Rigaud T."/>
            <person name="Cordaux R."/>
        </authorList>
    </citation>
    <scope>NUCLEOTIDE SEQUENCE [LARGE SCALE GENOMIC DNA]</scope>
    <source>
        <strain evidence="2">T1</strain>
        <tissue evidence="2">Spores</tissue>
    </source>
</reference>
<evidence type="ECO:0000313" key="3">
    <source>
        <dbReference type="Proteomes" id="UP001516464"/>
    </source>
</evidence>
<sequence length="114" mass="13533">MKYDLPYFCPCFSLRLWLGTIFCPCFLSSSVYGRIFKNKRFSIFGFIFIPFSAYGIRRFVQSRLMYDENYEISAAKSVCYCHSLTQDIHEMQIRRIGIYKFVEEPDLEESTDVP</sequence>
<name>A0ABQ7HYI2_9MICR</name>
<keyword evidence="1" id="KW-0812">Transmembrane</keyword>
<dbReference type="Proteomes" id="UP001516464">
    <property type="component" value="Unassembled WGS sequence"/>
</dbReference>
<keyword evidence="1" id="KW-0472">Membrane</keyword>
<comment type="caution">
    <text evidence="2">The sequence shown here is derived from an EMBL/GenBank/DDBJ whole genome shotgun (WGS) entry which is preliminary data.</text>
</comment>
<gene>
    <name evidence="2" type="ORF">TCON_1593</name>
</gene>
<evidence type="ECO:0000313" key="2">
    <source>
        <dbReference type="EMBL" id="KAF7683194.1"/>
    </source>
</evidence>